<evidence type="ECO:0000313" key="1">
    <source>
        <dbReference type="EMBL" id="RPA96079.1"/>
    </source>
</evidence>
<dbReference type="PROSITE" id="PS51257">
    <property type="entry name" value="PROKAR_LIPOPROTEIN"/>
    <property type="match status" value="1"/>
</dbReference>
<dbReference type="AlphaFoldDB" id="A0A3N4JCT1"/>
<sequence>MKLYLNKYSYAVLTPLVAHPVGTQVACSSSSCSSLLVPIYCTSVYLPSYPLEHSLPSTRFSLFLILHFWPRLPASFGIASLTFTAASGSAGQLSIGTKGGFLKISYESKTSPSPVQRVKSHNDSKVPGILYGSARYPVQRDPG</sequence>
<accession>A0A3N4JCT1</accession>
<proteinExistence type="predicted"/>
<keyword evidence="2" id="KW-1185">Reference proteome</keyword>
<gene>
    <name evidence="1" type="ORF">L873DRAFT_1262514</name>
</gene>
<name>A0A3N4JCT1_9PEZI</name>
<dbReference type="Proteomes" id="UP000276215">
    <property type="component" value="Unassembled WGS sequence"/>
</dbReference>
<organism evidence="1 2">
    <name type="scientific">Choiromyces venosus 120613-1</name>
    <dbReference type="NCBI Taxonomy" id="1336337"/>
    <lineage>
        <taxon>Eukaryota</taxon>
        <taxon>Fungi</taxon>
        <taxon>Dikarya</taxon>
        <taxon>Ascomycota</taxon>
        <taxon>Pezizomycotina</taxon>
        <taxon>Pezizomycetes</taxon>
        <taxon>Pezizales</taxon>
        <taxon>Tuberaceae</taxon>
        <taxon>Choiromyces</taxon>
    </lineage>
</organism>
<reference evidence="1 2" key="1">
    <citation type="journal article" date="2018" name="Nat. Ecol. Evol.">
        <title>Pezizomycetes genomes reveal the molecular basis of ectomycorrhizal truffle lifestyle.</title>
        <authorList>
            <person name="Murat C."/>
            <person name="Payen T."/>
            <person name="Noel B."/>
            <person name="Kuo A."/>
            <person name="Morin E."/>
            <person name="Chen J."/>
            <person name="Kohler A."/>
            <person name="Krizsan K."/>
            <person name="Balestrini R."/>
            <person name="Da Silva C."/>
            <person name="Montanini B."/>
            <person name="Hainaut M."/>
            <person name="Levati E."/>
            <person name="Barry K.W."/>
            <person name="Belfiori B."/>
            <person name="Cichocki N."/>
            <person name="Clum A."/>
            <person name="Dockter R.B."/>
            <person name="Fauchery L."/>
            <person name="Guy J."/>
            <person name="Iotti M."/>
            <person name="Le Tacon F."/>
            <person name="Lindquist E.A."/>
            <person name="Lipzen A."/>
            <person name="Malagnac F."/>
            <person name="Mello A."/>
            <person name="Molinier V."/>
            <person name="Miyauchi S."/>
            <person name="Poulain J."/>
            <person name="Riccioni C."/>
            <person name="Rubini A."/>
            <person name="Sitrit Y."/>
            <person name="Splivallo R."/>
            <person name="Traeger S."/>
            <person name="Wang M."/>
            <person name="Zifcakova L."/>
            <person name="Wipf D."/>
            <person name="Zambonelli A."/>
            <person name="Paolocci F."/>
            <person name="Nowrousian M."/>
            <person name="Ottonello S."/>
            <person name="Baldrian P."/>
            <person name="Spatafora J.W."/>
            <person name="Henrissat B."/>
            <person name="Nagy L.G."/>
            <person name="Aury J.M."/>
            <person name="Wincker P."/>
            <person name="Grigoriev I.V."/>
            <person name="Bonfante P."/>
            <person name="Martin F.M."/>
        </authorList>
    </citation>
    <scope>NUCLEOTIDE SEQUENCE [LARGE SCALE GENOMIC DNA]</scope>
    <source>
        <strain evidence="1 2">120613-1</strain>
    </source>
</reference>
<protein>
    <submittedName>
        <fullName evidence="1">Uncharacterized protein</fullName>
    </submittedName>
</protein>
<evidence type="ECO:0000313" key="2">
    <source>
        <dbReference type="Proteomes" id="UP000276215"/>
    </source>
</evidence>
<dbReference type="EMBL" id="ML120418">
    <property type="protein sequence ID" value="RPA96079.1"/>
    <property type="molecule type" value="Genomic_DNA"/>
</dbReference>